<organism evidence="1">
    <name type="scientific">Cacopsylla melanoneura</name>
    <dbReference type="NCBI Taxonomy" id="428564"/>
    <lineage>
        <taxon>Eukaryota</taxon>
        <taxon>Metazoa</taxon>
        <taxon>Ecdysozoa</taxon>
        <taxon>Arthropoda</taxon>
        <taxon>Hexapoda</taxon>
        <taxon>Insecta</taxon>
        <taxon>Pterygota</taxon>
        <taxon>Neoptera</taxon>
        <taxon>Paraneoptera</taxon>
        <taxon>Hemiptera</taxon>
        <taxon>Sternorrhyncha</taxon>
        <taxon>Psylloidea</taxon>
        <taxon>Psyllidae</taxon>
        <taxon>Psyllinae</taxon>
        <taxon>Cacopsylla</taxon>
    </lineage>
</organism>
<dbReference type="AlphaFoldDB" id="A0A8D9F7K3"/>
<protein>
    <submittedName>
        <fullName evidence="1">Uncharacterized protein</fullName>
    </submittedName>
</protein>
<dbReference type="EMBL" id="HBUF01619070">
    <property type="protein sequence ID" value="CAG6780578.1"/>
    <property type="molecule type" value="Transcribed_RNA"/>
</dbReference>
<accession>A0A8D9F7K3</accession>
<sequence>MVRPTHGGYTPSDITYYNVLTALNQMKPNQFAFLLFDLKFKIFRLCYYFFSLSLFPSRSSQLKSVDEHNIKNLTPNNKKDNTKNGAILKIKYLPTRVPTYQNDL</sequence>
<dbReference type="EMBL" id="HBUF01619072">
    <property type="protein sequence ID" value="CAG6780583.1"/>
    <property type="molecule type" value="Transcribed_RNA"/>
</dbReference>
<proteinExistence type="predicted"/>
<evidence type="ECO:0000313" key="1">
    <source>
        <dbReference type="EMBL" id="CAG6780583.1"/>
    </source>
</evidence>
<name>A0A8D9F7K3_9HEMI</name>
<reference evidence="1" key="1">
    <citation type="submission" date="2021-05" db="EMBL/GenBank/DDBJ databases">
        <authorList>
            <person name="Alioto T."/>
            <person name="Alioto T."/>
            <person name="Gomez Garrido J."/>
        </authorList>
    </citation>
    <scope>NUCLEOTIDE SEQUENCE</scope>
</reference>